<sequence>LAPVWTGTPGVNLKIKGELRLTDGMQMTIRELPVSRIHKVVNWAYKRSPVHEPAKCRSSCKASGYCPEPAFHLPATGRDGETPVRR</sequence>
<accession>A0ABS8WI57</accession>
<reference evidence="1 2" key="1">
    <citation type="journal article" date="2021" name="BMC Genomics">
        <title>Datura genome reveals duplications of psychoactive alkaloid biosynthetic genes and high mutation rate following tissue culture.</title>
        <authorList>
            <person name="Rajewski A."/>
            <person name="Carter-House D."/>
            <person name="Stajich J."/>
            <person name="Litt A."/>
        </authorList>
    </citation>
    <scope>NUCLEOTIDE SEQUENCE [LARGE SCALE GENOMIC DNA]</scope>
    <source>
        <strain evidence="1">AR-01</strain>
    </source>
</reference>
<feature type="non-terminal residue" evidence="1">
    <location>
        <position position="1"/>
    </location>
</feature>
<evidence type="ECO:0000313" key="1">
    <source>
        <dbReference type="EMBL" id="MCE3049631.1"/>
    </source>
</evidence>
<dbReference type="Proteomes" id="UP000823775">
    <property type="component" value="Unassembled WGS sequence"/>
</dbReference>
<proteinExistence type="predicted"/>
<dbReference type="EMBL" id="JACEIK010007025">
    <property type="protein sequence ID" value="MCE3049631.1"/>
    <property type="molecule type" value="Genomic_DNA"/>
</dbReference>
<protein>
    <submittedName>
        <fullName evidence="1">Uncharacterized protein</fullName>
    </submittedName>
</protein>
<keyword evidence="2" id="KW-1185">Reference proteome</keyword>
<evidence type="ECO:0000313" key="2">
    <source>
        <dbReference type="Proteomes" id="UP000823775"/>
    </source>
</evidence>
<organism evidence="1 2">
    <name type="scientific">Datura stramonium</name>
    <name type="common">Jimsonweed</name>
    <name type="synonym">Common thornapple</name>
    <dbReference type="NCBI Taxonomy" id="4076"/>
    <lineage>
        <taxon>Eukaryota</taxon>
        <taxon>Viridiplantae</taxon>
        <taxon>Streptophyta</taxon>
        <taxon>Embryophyta</taxon>
        <taxon>Tracheophyta</taxon>
        <taxon>Spermatophyta</taxon>
        <taxon>Magnoliopsida</taxon>
        <taxon>eudicotyledons</taxon>
        <taxon>Gunneridae</taxon>
        <taxon>Pentapetalae</taxon>
        <taxon>asterids</taxon>
        <taxon>lamiids</taxon>
        <taxon>Solanales</taxon>
        <taxon>Solanaceae</taxon>
        <taxon>Solanoideae</taxon>
        <taxon>Datureae</taxon>
        <taxon>Datura</taxon>
    </lineage>
</organism>
<name>A0ABS8WI57_DATST</name>
<gene>
    <name evidence="1" type="ORF">HAX54_045434</name>
</gene>
<comment type="caution">
    <text evidence="1">The sequence shown here is derived from an EMBL/GenBank/DDBJ whole genome shotgun (WGS) entry which is preliminary data.</text>
</comment>